<keyword evidence="1" id="KW-0805">Transcription regulation</keyword>
<comment type="caution">
    <text evidence="5">The sequence shown here is derived from an EMBL/GenBank/DDBJ whole genome shotgun (WGS) entry which is preliminary data.</text>
</comment>
<dbReference type="Pfam" id="PF00717">
    <property type="entry name" value="Peptidase_S24"/>
    <property type="match status" value="1"/>
</dbReference>
<dbReference type="Proteomes" id="UP000235881">
    <property type="component" value="Unassembled WGS sequence"/>
</dbReference>
<feature type="domain" description="Peptidase S24/S26A/S26B/S26C" evidence="4">
    <location>
        <begin position="107"/>
        <end position="225"/>
    </location>
</feature>
<dbReference type="GO" id="GO:0003677">
    <property type="term" value="F:DNA binding"/>
    <property type="evidence" value="ECO:0007669"/>
    <property type="project" value="UniProtKB-KW"/>
</dbReference>
<dbReference type="InterPro" id="IPR015927">
    <property type="entry name" value="Peptidase_S24_S26A/B/C"/>
</dbReference>
<evidence type="ECO:0000313" key="5">
    <source>
        <dbReference type="EMBL" id="PNF77962.1"/>
    </source>
</evidence>
<keyword evidence="3" id="KW-0804">Transcription</keyword>
<sequence>MDIYQSRIATLRALIGDSSLKDFSDRHDLDASYLSQILNGHRNMGERAAANLEKKLALLPGTLTSPGSGDTPDAASAVFSTTAQLEMATSTAVADALGRYNQQRMLPVIGEVQAGEFCEAVDNFPPGHADEWVEAGGPAGPRAFVLVVSGFSMYPLLAPGEKVVFDPDMQWSPGNIVLAKRLSDQSVTIKRLCRDGNEYLLHATNPDWPDKYIKLNEEWMVCARARRKIVEL</sequence>
<keyword evidence="6" id="KW-1185">Reference proteome</keyword>
<dbReference type="PANTHER" id="PTHR40661">
    <property type="match status" value="1"/>
</dbReference>
<proteinExistence type="predicted"/>
<reference evidence="5 6" key="1">
    <citation type="submission" date="2018-01" db="EMBL/GenBank/DDBJ databases">
        <title>Denitrification phenotypes of diverse strains of Pseudomonas stutzeri.</title>
        <authorList>
            <person name="Milligan D.A."/>
            <person name="Bergaust L."/>
            <person name="Bakken L.R."/>
            <person name="Frostegard A."/>
        </authorList>
    </citation>
    <scope>NUCLEOTIDE SEQUENCE [LARGE SCALE GENOMIC DNA]</scope>
    <source>
        <strain evidence="5 6">DSM 50238</strain>
    </source>
</reference>
<dbReference type="PANTHER" id="PTHR40661:SF3">
    <property type="entry name" value="FELS-1 PROPHAGE TRANSCRIPTIONAL REGULATOR"/>
    <property type="match status" value="1"/>
</dbReference>
<dbReference type="SUPFAM" id="SSF51306">
    <property type="entry name" value="LexA/Signal peptidase"/>
    <property type="match status" value="1"/>
</dbReference>
<keyword evidence="2" id="KW-0238">DNA-binding</keyword>
<dbReference type="RefSeq" id="WP_102827435.1">
    <property type="nucleotide sequence ID" value="NZ_CP065721.1"/>
</dbReference>
<dbReference type="Gene3D" id="2.10.109.10">
    <property type="entry name" value="Umud Fragment, subunit A"/>
    <property type="match status" value="1"/>
</dbReference>
<accession>A0A8E2QFX3</accession>
<evidence type="ECO:0000259" key="4">
    <source>
        <dbReference type="Pfam" id="PF00717"/>
    </source>
</evidence>
<evidence type="ECO:0000313" key="6">
    <source>
        <dbReference type="Proteomes" id="UP000235881"/>
    </source>
</evidence>
<evidence type="ECO:0000256" key="3">
    <source>
        <dbReference type="ARBA" id="ARBA00023163"/>
    </source>
</evidence>
<protein>
    <submittedName>
        <fullName evidence="5">Peptidase S24</fullName>
    </submittedName>
</protein>
<dbReference type="CDD" id="cd06529">
    <property type="entry name" value="S24_LexA-like"/>
    <property type="match status" value="1"/>
</dbReference>
<dbReference type="EMBL" id="POUK01000001">
    <property type="protein sequence ID" value="PNF77962.1"/>
    <property type="molecule type" value="Genomic_DNA"/>
</dbReference>
<name>A0A8E2QFX3_9GAMM</name>
<dbReference type="InterPro" id="IPR039418">
    <property type="entry name" value="LexA-like"/>
</dbReference>
<evidence type="ECO:0000256" key="2">
    <source>
        <dbReference type="ARBA" id="ARBA00023125"/>
    </source>
</evidence>
<evidence type="ECO:0000256" key="1">
    <source>
        <dbReference type="ARBA" id="ARBA00023015"/>
    </source>
</evidence>
<organism evidence="5 6">
    <name type="scientific">Stutzerimonas degradans</name>
    <dbReference type="NCBI Taxonomy" id="2968968"/>
    <lineage>
        <taxon>Bacteria</taxon>
        <taxon>Pseudomonadati</taxon>
        <taxon>Pseudomonadota</taxon>
        <taxon>Gammaproteobacteria</taxon>
        <taxon>Pseudomonadales</taxon>
        <taxon>Pseudomonadaceae</taxon>
        <taxon>Stutzerimonas</taxon>
    </lineage>
</organism>
<dbReference type="AlphaFoldDB" id="A0A8E2QFX3"/>
<dbReference type="InterPro" id="IPR036286">
    <property type="entry name" value="LexA/Signal_pep-like_sf"/>
</dbReference>
<gene>
    <name evidence="5" type="ORF">CXK95_01310</name>
</gene>